<protein>
    <recommendedName>
        <fullName evidence="6">Carboxypeptidase Q</fullName>
    </recommendedName>
    <alternativeName>
        <fullName evidence="21">Plasma glutamate carboxypeptidase</fullName>
    </alternativeName>
</protein>
<evidence type="ECO:0000259" key="23">
    <source>
        <dbReference type="Pfam" id="PF04389"/>
    </source>
</evidence>
<feature type="domain" description="Peptidase M28" evidence="23">
    <location>
        <begin position="309"/>
        <end position="497"/>
    </location>
</feature>
<evidence type="ECO:0000313" key="25">
    <source>
        <dbReference type="Proteomes" id="UP000708208"/>
    </source>
</evidence>
<dbReference type="GO" id="GO:0006508">
    <property type="term" value="P:proteolysis"/>
    <property type="evidence" value="ECO:0007669"/>
    <property type="project" value="UniProtKB-KW"/>
</dbReference>
<evidence type="ECO:0000256" key="13">
    <source>
        <dbReference type="ARBA" id="ARBA00022824"/>
    </source>
</evidence>
<comment type="subcellular location">
    <subcellularLocation>
        <location evidence="1">Endoplasmic reticulum</location>
    </subcellularLocation>
    <subcellularLocation>
        <location evidence="3">Golgi apparatus</location>
    </subcellularLocation>
    <subcellularLocation>
        <location evidence="2">Lysosome</location>
    </subcellularLocation>
    <subcellularLocation>
        <location evidence="4">Secreted</location>
    </subcellularLocation>
</comment>
<evidence type="ECO:0000256" key="6">
    <source>
        <dbReference type="ARBA" id="ARBA00014116"/>
    </source>
</evidence>
<accession>A0A8J2KFP0</accession>
<evidence type="ECO:0000256" key="1">
    <source>
        <dbReference type="ARBA" id="ARBA00004240"/>
    </source>
</evidence>
<dbReference type="GO" id="GO:0004180">
    <property type="term" value="F:carboxypeptidase activity"/>
    <property type="evidence" value="ECO:0007669"/>
    <property type="project" value="UniProtKB-KW"/>
</dbReference>
<dbReference type="PANTHER" id="PTHR12053">
    <property type="entry name" value="PROTEASE FAMILY M28 PLASMA GLUTAMATE CARBOXYPEPTIDASE-RELATED"/>
    <property type="match status" value="1"/>
</dbReference>
<dbReference type="GO" id="GO:0043171">
    <property type="term" value="P:peptide catabolic process"/>
    <property type="evidence" value="ECO:0007669"/>
    <property type="project" value="TreeGrafter"/>
</dbReference>
<keyword evidence="12" id="KW-0378">Hydrolase</keyword>
<keyword evidence="8" id="KW-0121">Carboxypeptidase</keyword>
<keyword evidence="16" id="KW-0482">Metalloprotease</keyword>
<comment type="subunit">
    <text evidence="20">Homodimer. The monomeric form is inactive while the homodimer is active.</text>
</comment>
<keyword evidence="15" id="KW-0333">Golgi apparatus</keyword>
<dbReference type="GO" id="GO:0005794">
    <property type="term" value="C:Golgi apparatus"/>
    <property type="evidence" value="ECO:0007669"/>
    <property type="project" value="UniProtKB-SubCell"/>
</dbReference>
<proteinExistence type="inferred from homology"/>
<evidence type="ECO:0000256" key="19">
    <source>
        <dbReference type="ARBA" id="ARBA00023228"/>
    </source>
</evidence>
<dbReference type="PANTHER" id="PTHR12053:SF3">
    <property type="entry name" value="CARBOXYPEPTIDASE Q"/>
    <property type="match status" value="1"/>
</dbReference>
<dbReference type="GO" id="GO:0070573">
    <property type="term" value="F:metallodipeptidase activity"/>
    <property type="evidence" value="ECO:0007669"/>
    <property type="project" value="InterPro"/>
</dbReference>
<dbReference type="GO" id="GO:0005764">
    <property type="term" value="C:lysosome"/>
    <property type="evidence" value="ECO:0007669"/>
    <property type="project" value="UniProtKB-SubCell"/>
</dbReference>
<evidence type="ECO:0000256" key="4">
    <source>
        <dbReference type="ARBA" id="ARBA00004613"/>
    </source>
</evidence>
<dbReference type="Proteomes" id="UP000708208">
    <property type="component" value="Unassembled WGS sequence"/>
</dbReference>
<evidence type="ECO:0000256" key="12">
    <source>
        <dbReference type="ARBA" id="ARBA00022801"/>
    </source>
</evidence>
<dbReference type="OrthoDB" id="5841748at2759"/>
<evidence type="ECO:0000256" key="7">
    <source>
        <dbReference type="ARBA" id="ARBA00022525"/>
    </source>
</evidence>
<keyword evidence="19" id="KW-0458">Lysosome</keyword>
<dbReference type="GO" id="GO:0005615">
    <property type="term" value="C:extracellular space"/>
    <property type="evidence" value="ECO:0007669"/>
    <property type="project" value="TreeGrafter"/>
</dbReference>
<evidence type="ECO:0000256" key="15">
    <source>
        <dbReference type="ARBA" id="ARBA00023034"/>
    </source>
</evidence>
<keyword evidence="17" id="KW-0865">Zymogen</keyword>
<evidence type="ECO:0000256" key="22">
    <source>
        <dbReference type="SAM" id="SignalP"/>
    </source>
</evidence>
<keyword evidence="13" id="KW-0256">Endoplasmic reticulum</keyword>
<evidence type="ECO:0000256" key="2">
    <source>
        <dbReference type="ARBA" id="ARBA00004371"/>
    </source>
</evidence>
<dbReference type="InterPro" id="IPR039866">
    <property type="entry name" value="CPQ"/>
</dbReference>
<evidence type="ECO:0000256" key="11">
    <source>
        <dbReference type="ARBA" id="ARBA00022729"/>
    </source>
</evidence>
<evidence type="ECO:0000313" key="24">
    <source>
        <dbReference type="EMBL" id="CAG7785136.1"/>
    </source>
</evidence>
<keyword evidence="25" id="KW-1185">Reference proteome</keyword>
<evidence type="ECO:0000256" key="20">
    <source>
        <dbReference type="ARBA" id="ARBA00025833"/>
    </source>
</evidence>
<dbReference type="GO" id="GO:0005783">
    <property type="term" value="C:endoplasmic reticulum"/>
    <property type="evidence" value="ECO:0007669"/>
    <property type="project" value="UniProtKB-SubCell"/>
</dbReference>
<feature type="chain" id="PRO_5035272254" description="Carboxypeptidase Q" evidence="22">
    <location>
        <begin position="26"/>
        <end position="516"/>
    </location>
</feature>
<evidence type="ECO:0000256" key="5">
    <source>
        <dbReference type="ARBA" id="ARBA00010918"/>
    </source>
</evidence>
<sequence>MMNRNYFQTVLFTIVLLYGVVVSKARSPSQRGLSEDAESLELPQILRSREEFIPYLKKRGIRVEPPSACTGNEDISREVRAYQSTVDNIVRLATEGKFKGKTFHDVAEYVDTFGHRITGSESLEKSIDYIEEILRQNGATNVQSEEVGVADWRRGQEIATMLTPREKSLAILGLGQTVGTSILGITADAAVFNSYKDLMANLSWVEGKIAILNYGGPADDPLSVTDNGYKELTNAGARAALYKSATMFSIYSPHTRGANLYYDGVTPEIPIAYITLEDADLLTRISARGKRIRIYLNMQNINRNSTSRNLLADIRGKEKPEEFVLLSGHTDSWDVGQGLQDDAIGVFLALEAFKLLKSLNLIPRRTLRLAFWTAEEYGFWGADQYIKNHSNELGNLSAVLEADNACMASIGLVYYGVPELACILQEVINLVGSATTGLLAMAKEMSSDSDIFVPLNIPTISLLGDDGRYYWYHHTEADAITAGSVNSTELDRCLALWTSTAYIIADLQNKVTRMTG</sequence>
<keyword evidence="7" id="KW-0964">Secreted</keyword>
<dbReference type="InterPro" id="IPR007484">
    <property type="entry name" value="Peptidase_M28"/>
</dbReference>
<evidence type="ECO:0000256" key="14">
    <source>
        <dbReference type="ARBA" id="ARBA00022833"/>
    </source>
</evidence>
<dbReference type="AlphaFoldDB" id="A0A8J2KFP0"/>
<evidence type="ECO:0000256" key="21">
    <source>
        <dbReference type="ARBA" id="ARBA00033328"/>
    </source>
</evidence>
<keyword evidence="18" id="KW-0325">Glycoprotein</keyword>
<name>A0A8J2KFP0_9HEXA</name>
<evidence type="ECO:0000256" key="10">
    <source>
        <dbReference type="ARBA" id="ARBA00022723"/>
    </source>
</evidence>
<comment type="similarity">
    <text evidence="5">Belongs to the peptidase M28 family.</text>
</comment>
<evidence type="ECO:0000256" key="3">
    <source>
        <dbReference type="ARBA" id="ARBA00004555"/>
    </source>
</evidence>
<evidence type="ECO:0000256" key="9">
    <source>
        <dbReference type="ARBA" id="ARBA00022670"/>
    </source>
</evidence>
<keyword evidence="14" id="KW-0862">Zinc</keyword>
<dbReference type="EMBL" id="CAJVCH010290030">
    <property type="protein sequence ID" value="CAG7785136.1"/>
    <property type="molecule type" value="Genomic_DNA"/>
</dbReference>
<keyword evidence="10" id="KW-0479">Metal-binding</keyword>
<evidence type="ECO:0000256" key="17">
    <source>
        <dbReference type="ARBA" id="ARBA00023145"/>
    </source>
</evidence>
<evidence type="ECO:0000256" key="18">
    <source>
        <dbReference type="ARBA" id="ARBA00023180"/>
    </source>
</evidence>
<keyword evidence="11 22" id="KW-0732">Signal</keyword>
<evidence type="ECO:0000256" key="16">
    <source>
        <dbReference type="ARBA" id="ARBA00023049"/>
    </source>
</evidence>
<feature type="signal peptide" evidence="22">
    <location>
        <begin position="1"/>
        <end position="25"/>
    </location>
</feature>
<dbReference type="GO" id="GO:0046872">
    <property type="term" value="F:metal ion binding"/>
    <property type="evidence" value="ECO:0007669"/>
    <property type="project" value="UniProtKB-KW"/>
</dbReference>
<dbReference type="Pfam" id="PF04389">
    <property type="entry name" value="Peptidase_M28"/>
    <property type="match status" value="1"/>
</dbReference>
<reference evidence="24" key="1">
    <citation type="submission" date="2021-06" db="EMBL/GenBank/DDBJ databases">
        <authorList>
            <person name="Hodson N. C."/>
            <person name="Mongue J. A."/>
            <person name="Jaron S. K."/>
        </authorList>
    </citation>
    <scope>NUCLEOTIDE SEQUENCE</scope>
</reference>
<keyword evidence="9" id="KW-0645">Protease</keyword>
<gene>
    <name evidence="24" type="ORF">AFUS01_LOCUS23780</name>
</gene>
<evidence type="ECO:0000256" key="8">
    <source>
        <dbReference type="ARBA" id="ARBA00022645"/>
    </source>
</evidence>
<organism evidence="24 25">
    <name type="scientific">Allacma fusca</name>
    <dbReference type="NCBI Taxonomy" id="39272"/>
    <lineage>
        <taxon>Eukaryota</taxon>
        <taxon>Metazoa</taxon>
        <taxon>Ecdysozoa</taxon>
        <taxon>Arthropoda</taxon>
        <taxon>Hexapoda</taxon>
        <taxon>Collembola</taxon>
        <taxon>Symphypleona</taxon>
        <taxon>Sminthuridae</taxon>
        <taxon>Allacma</taxon>
    </lineage>
</organism>
<comment type="caution">
    <text evidence="24">The sequence shown here is derived from an EMBL/GenBank/DDBJ whole genome shotgun (WGS) entry which is preliminary data.</text>
</comment>